<accession>A0A8X7QIW0</accession>
<organism evidence="1 2">
    <name type="scientific">Brassica carinata</name>
    <name type="common">Ethiopian mustard</name>
    <name type="synonym">Abyssinian cabbage</name>
    <dbReference type="NCBI Taxonomy" id="52824"/>
    <lineage>
        <taxon>Eukaryota</taxon>
        <taxon>Viridiplantae</taxon>
        <taxon>Streptophyta</taxon>
        <taxon>Embryophyta</taxon>
        <taxon>Tracheophyta</taxon>
        <taxon>Spermatophyta</taxon>
        <taxon>Magnoliopsida</taxon>
        <taxon>eudicotyledons</taxon>
        <taxon>Gunneridae</taxon>
        <taxon>Pentapetalae</taxon>
        <taxon>rosids</taxon>
        <taxon>malvids</taxon>
        <taxon>Brassicales</taxon>
        <taxon>Brassicaceae</taxon>
        <taxon>Brassiceae</taxon>
        <taxon>Brassica</taxon>
    </lineage>
</organism>
<name>A0A8X7QIW0_BRACI</name>
<evidence type="ECO:0000313" key="1">
    <source>
        <dbReference type="EMBL" id="KAG2271145.1"/>
    </source>
</evidence>
<evidence type="ECO:0000313" key="2">
    <source>
        <dbReference type="Proteomes" id="UP000886595"/>
    </source>
</evidence>
<dbReference type="OrthoDB" id="10587296at2759"/>
<protein>
    <submittedName>
        <fullName evidence="1">Uncharacterized protein</fullName>
    </submittedName>
</protein>
<comment type="caution">
    <text evidence="1">The sequence shown here is derived from an EMBL/GenBank/DDBJ whole genome shotgun (WGS) entry which is preliminary data.</text>
</comment>
<dbReference type="AlphaFoldDB" id="A0A8X7QIW0"/>
<keyword evidence="2" id="KW-1185">Reference proteome</keyword>
<dbReference type="EMBL" id="JAAMPC010000013">
    <property type="protein sequence ID" value="KAG2271145.1"/>
    <property type="molecule type" value="Genomic_DNA"/>
</dbReference>
<sequence>MKLSRNGGISTSVSDLQVSLGGVVVSRRGWYLGILAVKSDFGLRSGVDLGETSYLLRFCWASEILRRRARGCVGCCVVATAAVLFVYRCRSRS</sequence>
<reference evidence="1 2" key="1">
    <citation type="submission" date="2020-02" db="EMBL/GenBank/DDBJ databases">
        <authorList>
            <person name="Ma Q."/>
            <person name="Huang Y."/>
            <person name="Song X."/>
            <person name="Pei D."/>
        </authorList>
    </citation>
    <scope>NUCLEOTIDE SEQUENCE [LARGE SCALE GENOMIC DNA]</scope>
    <source>
        <strain evidence="1">Sxm20200214</strain>
        <tissue evidence="1">Leaf</tissue>
    </source>
</reference>
<gene>
    <name evidence="1" type="ORF">Bca52824_065700</name>
</gene>
<proteinExistence type="predicted"/>
<dbReference type="Proteomes" id="UP000886595">
    <property type="component" value="Unassembled WGS sequence"/>
</dbReference>